<dbReference type="AlphaFoldDB" id="A0A1M6LH44"/>
<dbReference type="STRING" id="156994.SAMN04488028_101960"/>
<name>A0A1M6LH44_REIAG</name>
<keyword evidence="3 5" id="KW-1133">Transmembrane helix</keyword>
<feature type="transmembrane region" description="Helical" evidence="5">
    <location>
        <begin position="46"/>
        <end position="79"/>
    </location>
</feature>
<dbReference type="EMBL" id="FRAA01000001">
    <property type="protein sequence ID" value="SHJ70520.1"/>
    <property type="molecule type" value="Genomic_DNA"/>
</dbReference>
<keyword evidence="2 5" id="KW-0812">Transmembrane</keyword>
<evidence type="ECO:0000256" key="2">
    <source>
        <dbReference type="ARBA" id="ARBA00022692"/>
    </source>
</evidence>
<accession>A0A1M6LH44</accession>
<dbReference type="Pfam" id="PF07291">
    <property type="entry name" value="MauE"/>
    <property type="match status" value="1"/>
</dbReference>
<sequence length="366" mass="40879">MLKHFNTVLRLLVGGLFIFSGLIKVNDPVGTSIKLEEYFEVFSVEFASFFHVFVPVALPLAVILVVLEVVLGIAIIINYKPKLTQYTILALIIFFTFLTGYSAITNTVTDCGCFGDAIKLTPWESFTKDIILLVMIAVIIFVDKRGSQDQSATMVGHGIIGATTIVSLVLSITAINHLPFIDFRAYKIGDSIPANMKPSEPFIYEYLVEKDGEEYTFNEYPNDKSYNFISMTHVNPEAAPTITDFAVWNDEGDFTEEVFQGNKLFVILYDVNKSDLEGLAEINTLTQSLAGKVEIFALTASAANTYEAFAQKNQIKVPYYYTDATVLKTITRSNPGLWLLQDGTVKGKWHYNDVPNYSEVLDLLNL</sequence>
<reference evidence="8" key="1">
    <citation type="submission" date="2016-11" db="EMBL/GenBank/DDBJ databases">
        <authorList>
            <person name="Varghese N."/>
            <person name="Submissions S."/>
        </authorList>
    </citation>
    <scope>NUCLEOTIDE SEQUENCE [LARGE SCALE GENOMIC DNA]</scope>
    <source>
        <strain evidence="8">DSM 26134</strain>
    </source>
</reference>
<dbReference type="GO" id="GO:0016020">
    <property type="term" value="C:membrane"/>
    <property type="evidence" value="ECO:0007669"/>
    <property type="project" value="UniProtKB-SubCell"/>
</dbReference>
<evidence type="ECO:0000259" key="6">
    <source>
        <dbReference type="Pfam" id="PF07291"/>
    </source>
</evidence>
<evidence type="ECO:0000313" key="7">
    <source>
        <dbReference type="EMBL" id="SHJ70520.1"/>
    </source>
</evidence>
<proteinExistence type="predicted"/>
<evidence type="ECO:0000313" key="8">
    <source>
        <dbReference type="Proteomes" id="UP000184474"/>
    </source>
</evidence>
<comment type="subcellular location">
    <subcellularLocation>
        <location evidence="1">Membrane</location>
        <topology evidence="1">Multi-pass membrane protein</topology>
    </subcellularLocation>
</comment>
<keyword evidence="8" id="KW-1185">Reference proteome</keyword>
<dbReference type="InterPro" id="IPR009908">
    <property type="entry name" value="Methylamine_util_MauE"/>
</dbReference>
<feature type="transmembrane region" description="Helical" evidence="5">
    <location>
        <begin position="86"/>
        <end position="105"/>
    </location>
</feature>
<dbReference type="Proteomes" id="UP000184474">
    <property type="component" value="Unassembled WGS sequence"/>
</dbReference>
<dbReference type="NCBIfam" id="NF045576">
    <property type="entry name" value="BT_3928_fam"/>
    <property type="match status" value="1"/>
</dbReference>
<evidence type="ECO:0000256" key="4">
    <source>
        <dbReference type="ARBA" id="ARBA00023136"/>
    </source>
</evidence>
<dbReference type="RefSeq" id="WP_073119824.1">
    <property type="nucleotide sequence ID" value="NZ_FRAA01000001.1"/>
</dbReference>
<dbReference type="GO" id="GO:0030416">
    <property type="term" value="P:methylamine metabolic process"/>
    <property type="evidence" value="ECO:0007669"/>
    <property type="project" value="InterPro"/>
</dbReference>
<feature type="domain" description="Methylamine utilisation protein MauE" evidence="6">
    <location>
        <begin position="4"/>
        <end position="141"/>
    </location>
</feature>
<feature type="transmembrane region" description="Helical" evidence="5">
    <location>
        <begin position="154"/>
        <end position="175"/>
    </location>
</feature>
<feature type="transmembrane region" description="Helical" evidence="5">
    <location>
        <begin position="125"/>
        <end position="142"/>
    </location>
</feature>
<evidence type="ECO:0000256" key="1">
    <source>
        <dbReference type="ARBA" id="ARBA00004141"/>
    </source>
</evidence>
<protein>
    <submittedName>
        <fullName evidence="7">DoxX protein</fullName>
    </submittedName>
</protein>
<evidence type="ECO:0000256" key="3">
    <source>
        <dbReference type="ARBA" id="ARBA00022989"/>
    </source>
</evidence>
<keyword evidence="4 5" id="KW-0472">Membrane</keyword>
<gene>
    <name evidence="7" type="ORF">SAMN04488028_101960</name>
</gene>
<feature type="transmembrane region" description="Helical" evidence="5">
    <location>
        <begin position="7"/>
        <end position="26"/>
    </location>
</feature>
<evidence type="ECO:0000256" key="5">
    <source>
        <dbReference type="SAM" id="Phobius"/>
    </source>
</evidence>
<organism evidence="7 8">
    <name type="scientific">Reichenbachiella agariperforans</name>
    <dbReference type="NCBI Taxonomy" id="156994"/>
    <lineage>
        <taxon>Bacteria</taxon>
        <taxon>Pseudomonadati</taxon>
        <taxon>Bacteroidota</taxon>
        <taxon>Cytophagia</taxon>
        <taxon>Cytophagales</taxon>
        <taxon>Reichenbachiellaceae</taxon>
        <taxon>Reichenbachiella</taxon>
    </lineage>
</organism>